<dbReference type="CGD" id="CAL0000159908">
    <property type="gene designation" value="Cd36_53040"/>
</dbReference>
<feature type="transmembrane region" description="Helical" evidence="2">
    <location>
        <begin position="274"/>
        <end position="299"/>
    </location>
</feature>
<dbReference type="eggNOG" id="ENOG502S0RP">
    <property type="taxonomic scope" value="Eukaryota"/>
</dbReference>
<feature type="signal peptide" evidence="3">
    <location>
        <begin position="1"/>
        <end position="27"/>
    </location>
</feature>
<dbReference type="PANTHER" id="PTHR31145:SF6">
    <property type="entry name" value="INTEGRAL MEMBRANE PROTEIN (AFU_ORTHOLOGUE AFUA_7G01610)"/>
    <property type="match status" value="1"/>
</dbReference>
<feature type="chain" id="PRO_5002893896" evidence="3">
    <location>
        <begin position="28"/>
        <end position="1100"/>
    </location>
</feature>
<dbReference type="GO" id="GO:0016020">
    <property type="term" value="C:membrane"/>
    <property type="evidence" value="ECO:0007669"/>
    <property type="project" value="TreeGrafter"/>
</dbReference>
<dbReference type="Pfam" id="PF06011">
    <property type="entry name" value="TRP"/>
    <property type="match status" value="1"/>
</dbReference>
<keyword evidence="2" id="KW-0812">Transmembrane</keyword>
<reference evidence="6 7" key="1">
    <citation type="journal article" date="2009" name="Genome Res.">
        <title>Comparative genomics of the fungal pathogens Candida dubliniensis and Candida albicans.</title>
        <authorList>
            <person name="Jackson A.P."/>
            <person name="Gamble J.A."/>
            <person name="Yeomans T."/>
            <person name="Moran G.P."/>
            <person name="Saunders D."/>
            <person name="Harris D."/>
            <person name="Aslett M."/>
            <person name="Barrell J.F."/>
            <person name="Butler G."/>
            <person name="Citiulo F."/>
            <person name="Coleman D.C."/>
            <person name="de Groot P.W.J."/>
            <person name="Goodwin T.J."/>
            <person name="Quail M.A."/>
            <person name="McQuillan J."/>
            <person name="Munro C.A."/>
            <person name="Pain A."/>
            <person name="Poulter R.T."/>
            <person name="Rajandream M.A."/>
            <person name="Renauld H."/>
            <person name="Spiering M.J."/>
            <person name="Tivey A."/>
            <person name="Gow N.A.R."/>
            <person name="Barrell B."/>
            <person name="Sullivan D.J."/>
            <person name="Berriman M."/>
        </authorList>
    </citation>
    <scope>NUCLEOTIDE SEQUENCE [LARGE SCALE GENOMIC DNA]</scope>
    <source>
        <strain evidence="7">CD36 / ATCC MYA-646 / CBS 7987 / NCPF 3949 / NRRL Y-17841</strain>
    </source>
</reference>
<dbReference type="Proteomes" id="UP000002605">
    <property type="component" value="Chromosome 5"/>
</dbReference>
<feature type="compositionally biased region" description="Basic and acidic residues" evidence="1">
    <location>
        <begin position="1074"/>
        <end position="1083"/>
    </location>
</feature>
<feature type="region of interest" description="Disordered" evidence="1">
    <location>
        <begin position="1074"/>
        <end position="1100"/>
    </location>
</feature>
<dbReference type="OrthoDB" id="5312224at2759"/>
<keyword evidence="2" id="KW-0472">Membrane</keyword>
<feature type="transmembrane region" description="Helical" evidence="2">
    <location>
        <begin position="407"/>
        <end position="429"/>
    </location>
</feature>
<feature type="transmembrane region" description="Helical" evidence="2">
    <location>
        <begin position="737"/>
        <end position="754"/>
    </location>
</feature>
<organism evidence="6 7">
    <name type="scientific">Candida dubliniensis (strain CD36 / ATCC MYA-646 / CBS 7987 / NCPF 3949 / NRRL Y-17841)</name>
    <name type="common">Yeast</name>
    <dbReference type="NCBI Taxonomy" id="573826"/>
    <lineage>
        <taxon>Eukaryota</taxon>
        <taxon>Fungi</taxon>
        <taxon>Dikarya</taxon>
        <taxon>Ascomycota</taxon>
        <taxon>Saccharomycotina</taxon>
        <taxon>Pichiomycetes</taxon>
        <taxon>Debaryomycetaceae</taxon>
        <taxon>Candida/Lodderomyces clade</taxon>
        <taxon>Candida</taxon>
    </lineage>
</organism>
<feature type="transmembrane region" description="Helical" evidence="2">
    <location>
        <begin position="704"/>
        <end position="725"/>
    </location>
</feature>
<evidence type="ECO:0000313" key="6">
    <source>
        <dbReference type="EMBL" id="CAX41681.1"/>
    </source>
</evidence>
<dbReference type="GO" id="GO:0055085">
    <property type="term" value="P:transmembrane transport"/>
    <property type="evidence" value="ECO:0007669"/>
    <property type="project" value="TreeGrafter"/>
</dbReference>
<proteinExistence type="predicted"/>
<evidence type="ECO:0000313" key="5">
    <source>
        <dbReference type="CGD" id="CAL0000159908"/>
    </source>
</evidence>
<sequence length="1100" mass="126161">MHTSGSGISLLLLLLLLLTCFIQPTYSTFVGNQHCNLNITNYKLRPFVIDVALDNKDKKLKFFMNSQVANFAQNSTNDDPSIIINDVNTTTNKYTTLHVEIGFMDKVIVKENVRFCDMIAVKNTTAFQSSPRFIHDTSSSNSSHNFTTISNKNKNYHSFETLSSKLTTANNLDDGLISKSPLSFPGHIFNNSLAATNTTIDRIFSNSTGQLVQCPLYYNDSIVLYYEVDVNDHFHKLGSYSVQFNVISNEEDSKIIGCSKAYVTPVQPRVISNVVAYGVLVLLIVTLVLNVVTIAYSTYQESSNPFLFKASAICNQELLKQIDTSLPGIITYLQYALFMGGLDLAYPGFFQPIIGQIKWCALVGFSLVFKNANHSHNHVDNVYATLESGGLPNLTRYISSDLIINNWANFIVTLIVVIAIHVVSNQLFIMSKLLLDKIELGNFRSKKFFMKGGDFNGFSIFSKKNLYLIIGQVLHLFLLVFAMPFLVLSSFQFLAASDILGKRRYGTNYEQLRKDAYSMIVPYNELSIPSSIFAFATKMGDGSQYSSTKYPPIFDSGHLSDEAERFRRSYESPQSSQDRMSLFANGNATLFHSTYHNANYTQKVDASFMRISEPCLVFSGILFALWVILCLYFAFHYLISIKRYFRVKQSSNISRLYTSLRTILIWGYLYVEYRPERVEYVLYEFFTMFFKSMVIGLLQRHGIAQVVCLTLISILDLIILFIIHPHYVKISWWSSKFMFPIARFLTAILCIAFIRDLEINVTSKIYVAYTQLLIHAIVGILFCIQLIYWFTRTMISIFRNLKNDHMNNGDVNQSLAVYDSLDDFQRQFEYKPLQPLPTYQIYSAATTTLLSPIDQMEDPFIYAESSSSCIVKQTGASNKMIPGKATYDKNDKDEMEQLEEEEYLDSDYYYRSKSEQVLKNIVDHELETRSSNNSDVTSFEQQQYESNMRKLKNDYKVREGDYIYRKYFTDDLIDPEVKELWENRKNNTNKVVIEKAEQHQKHKGPQVYHGQGTHDPSHSSNSMIDKLKHAFHNNTNRRHPRKTGATQDAVELQRFVVNRPKKLVVKTVDQIRQEQQQKRKEQDDLLSNNSTESSSTSHLI</sequence>
<accession>B9WHN7</accession>
<keyword evidence="3" id="KW-0732">Signal</keyword>
<gene>
    <name evidence="5" type="ordered locus">Cd36_53040</name>
    <name evidence="6" type="ORF">CD36_53040</name>
</gene>
<dbReference type="EMBL" id="FM992692">
    <property type="protein sequence ID" value="CAX41681.1"/>
    <property type="molecule type" value="Genomic_DNA"/>
</dbReference>
<dbReference type="VEuPathDB" id="FungiDB:CD36_53040"/>
<feature type="transmembrane region" description="Helical" evidence="2">
    <location>
        <begin position="615"/>
        <end position="635"/>
    </location>
</feature>
<dbReference type="AlphaFoldDB" id="B9WHN7"/>
<name>B9WHN7_CANDC</name>
<dbReference type="KEGG" id="cdu:CD36_53040"/>
<dbReference type="GeneID" id="8048476"/>
<feature type="region of interest" description="Disordered" evidence="1">
    <location>
        <begin position="996"/>
        <end position="1022"/>
    </location>
</feature>
<feature type="transmembrane region" description="Helical" evidence="2">
    <location>
        <begin position="680"/>
        <end position="698"/>
    </location>
</feature>
<dbReference type="InterPro" id="IPR010308">
    <property type="entry name" value="TRP_C"/>
</dbReference>
<evidence type="ECO:0000256" key="3">
    <source>
        <dbReference type="SAM" id="SignalP"/>
    </source>
</evidence>
<evidence type="ECO:0000256" key="2">
    <source>
        <dbReference type="SAM" id="Phobius"/>
    </source>
</evidence>
<keyword evidence="6" id="KW-0675">Receptor</keyword>
<evidence type="ECO:0000313" key="7">
    <source>
        <dbReference type="Proteomes" id="UP000002605"/>
    </source>
</evidence>
<evidence type="ECO:0000256" key="1">
    <source>
        <dbReference type="SAM" id="MobiDB-lite"/>
    </source>
</evidence>
<dbReference type="RefSeq" id="XP_002420599.1">
    <property type="nucleotide sequence ID" value="XM_002420554.1"/>
</dbReference>
<dbReference type="HOGENOM" id="CLU_015499_0_0_1"/>
<feature type="transmembrane region" description="Helical" evidence="2">
    <location>
        <begin position="766"/>
        <end position="790"/>
    </location>
</feature>
<feature type="domain" description="TRP C-terminal" evidence="4">
    <location>
        <begin position="387"/>
        <end position="808"/>
    </location>
</feature>
<dbReference type="PANTHER" id="PTHR31145">
    <property type="entry name" value="INTEGRAL MEMBRANE PROTEIN (AFU_ORTHOLOGUE AFUA_7G01610)"/>
    <property type="match status" value="1"/>
</dbReference>
<feature type="transmembrane region" description="Helical" evidence="2">
    <location>
        <begin position="466"/>
        <end position="494"/>
    </location>
</feature>
<dbReference type="InterPro" id="IPR040241">
    <property type="entry name" value="TRP_Flc/Pkd2-like"/>
</dbReference>
<feature type="compositionally biased region" description="Low complexity" evidence="1">
    <location>
        <begin position="1085"/>
        <end position="1100"/>
    </location>
</feature>
<keyword evidence="7" id="KW-1185">Reference proteome</keyword>
<protein>
    <submittedName>
        <fullName evidence="6">Transient receptor potential (TRP) ion channel, putative</fullName>
    </submittedName>
</protein>
<keyword evidence="2" id="KW-1133">Transmembrane helix</keyword>
<evidence type="ECO:0000259" key="4">
    <source>
        <dbReference type="Pfam" id="PF06011"/>
    </source>
</evidence>